<keyword evidence="4" id="KW-0732">Signal</keyword>
<comment type="subcellular location">
    <subcellularLocation>
        <location evidence="1">Secreted</location>
    </subcellularLocation>
</comment>
<dbReference type="EMBL" id="CP122537">
    <property type="protein sequence ID" value="WGH79800.1"/>
    <property type="molecule type" value="Genomic_DNA"/>
</dbReference>
<organism evidence="5 6">
    <name type="scientific">Jannaschia ovalis</name>
    <dbReference type="NCBI Taxonomy" id="3038773"/>
    <lineage>
        <taxon>Bacteria</taxon>
        <taxon>Pseudomonadati</taxon>
        <taxon>Pseudomonadota</taxon>
        <taxon>Alphaproteobacteria</taxon>
        <taxon>Rhodobacterales</taxon>
        <taxon>Roseobacteraceae</taxon>
        <taxon>Jannaschia</taxon>
    </lineage>
</organism>
<name>A0ABY8LHG3_9RHOB</name>
<accession>A0ABY8LHG3</accession>
<protein>
    <submittedName>
        <fullName evidence="5">Calcium-binding protein</fullName>
    </submittedName>
</protein>
<dbReference type="PROSITE" id="PS00330">
    <property type="entry name" value="HEMOLYSIN_CALCIUM"/>
    <property type="match status" value="4"/>
</dbReference>
<dbReference type="Gene3D" id="2.150.10.10">
    <property type="entry name" value="Serralysin-like metalloprotease, C-terminal"/>
    <property type="match status" value="3"/>
</dbReference>
<dbReference type="SUPFAM" id="SSF51120">
    <property type="entry name" value="beta-Roll"/>
    <property type="match status" value="1"/>
</dbReference>
<evidence type="ECO:0000256" key="2">
    <source>
        <dbReference type="ARBA" id="ARBA00022525"/>
    </source>
</evidence>
<dbReference type="PANTHER" id="PTHR38340:SF1">
    <property type="entry name" value="S-LAYER PROTEIN"/>
    <property type="match status" value="1"/>
</dbReference>
<evidence type="ECO:0000256" key="4">
    <source>
        <dbReference type="SAM" id="SignalP"/>
    </source>
</evidence>
<feature type="region of interest" description="Disordered" evidence="3">
    <location>
        <begin position="28"/>
        <end position="64"/>
    </location>
</feature>
<dbReference type="Pfam" id="PF00353">
    <property type="entry name" value="HemolysinCabind"/>
    <property type="match status" value="3"/>
</dbReference>
<reference evidence="5 6" key="1">
    <citation type="submission" date="2023-04" db="EMBL/GenBank/DDBJ databases">
        <title>Jannaschia ovalis sp. nov., a marine bacterium isolated from sea tidal flat.</title>
        <authorList>
            <person name="Kwon D.Y."/>
            <person name="Kim J.-J."/>
        </authorList>
    </citation>
    <scope>NUCLEOTIDE SEQUENCE [LARGE SCALE GENOMIC DNA]</scope>
    <source>
        <strain evidence="5 6">GRR-S6-38</strain>
    </source>
</reference>
<dbReference type="PANTHER" id="PTHR38340">
    <property type="entry name" value="S-LAYER PROTEIN"/>
    <property type="match status" value="1"/>
</dbReference>
<evidence type="ECO:0000256" key="1">
    <source>
        <dbReference type="ARBA" id="ARBA00004613"/>
    </source>
</evidence>
<keyword evidence="2" id="KW-0964">Secreted</keyword>
<feature type="compositionally biased region" description="Gly residues" evidence="3">
    <location>
        <begin position="129"/>
        <end position="143"/>
    </location>
</feature>
<dbReference type="InterPro" id="IPR018511">
    <property type="entry name" value="Hemolysin-typ_Ca-bd_CS"/>
</dbReference>
<dbReference type="RefSeq" id="WP_279966755.1">
    <property type="nucleotide sequence ID" value="NZ_CP122537.1"/>
</dbReference>
<dbReference type="InterPro" id="IPR011049">
    <property type="entry name" value="Serralysin-like_metalloprot_C"/>
</dbReference>
<gene>
    <name evidence="5" type="ORF">P8627_05940</name>
</gene>
<feature type="region of interest" description="Disordered" evidence="3">
    <location>
        <begin position="111"/>
        <end position="143"/>
    </location>
</feature>
<dbReference type="Proteomes" id="UP001243420">
    <property type="component" value="Chromosome"/>
</dbReference>
<dbReference type="PRINTS" id="PR00313">
    <property type="entry name" value="CABNDNGRPT"/>
</dbReference>
<evidence type="ECO:0000313" key="6">
    <source>
        <dbReference type="Proteomes" id="UP001243420"/>
    </source>
</evidence>
<evidence type="ECO:0000256" key="3">
    <source>
        <dbReference type="SAM" id="MobiDB-lite"/>
    </source>
</evidence>
<feature type="chain" id="PRO_5045701693" evidence="4">
    <location>
        <begin position="28"/>
        <end position="326"/>
    </location>
</feature>
<sequence length="326" mass="31809">MFLIAGLLGMALSGVMMIAPLSFDADAEDPAPDPVEGDPVGEGASSPLSVALEGASGPGATADAQDMLAGDHLSDRLGGSAVDPIAFDSDAIFGGSGDDAMQGGDRNDLMLGGDGDDLASGGAGRDEIQGGGGDDTLFGGGGDDVLLGEEGDDLLGGGNGADLLSGGEGADRLGGGAGDDRLFGGLGADELAGGLGDDLLDGTVMENGFDVDTGDTLSGGDGDDTLAGDAGDVLIGGAGADHYLFRAAPVTLDPAASDAYAAPRIEDFDPEADLIEIEYEAAGTPPDLSISRTAEGSELRLDGELVAFVAGPAVVEAGHVSLVALA</sequence>
<proteinExistence type="predicted"/>
<keyword evidence="6" id="KW-1185">Reference proteome</keyword>
<dbReference type="InterPro" id="IPR050557">
    <property type="entry name" value="RTX_toxin/Mannuronan_C5-epim"/>
</dbReference>
<dbReference type="InterPro" id="IPR001343">
    <property type="entry name" value="Hemolysn_Ca-bd"/>
</dbReference>
<feature type="signal peptide" evidence="4">
    <location>
        <begin position="1"/>
        <end position="27"/>
    </location>
</feature>
<evidence type="ECO:0000313" key="5">
    <source>
        <dbReference type="EMBL" id="WGH79800.1"/>
    </source>
</evidence>